<keyword evidence="2" id="KW-0479">Metal-binding</keyword>
<dbReference type="InterPro" id="IPR036010">
    <property type="entry name" value="2Fe-2S_ferredoxin-like_sf"/>
</dbReference>
<dbReference type="Pfam" id="PF00970">
    <property type="entry name" value="FAD_binding_6"/>
    <property type="match status" value="1"/>
</dbReference>
<dbReference type="InterPro" id="IPR017938">
    <property type="entry name" value="Riboflavin_synthase-like_b-brl"/>
</dbReference>
<dbReference type="Gene3D" id="2.40.30.10">
    <property type="entry name" value="Translation factors"/>
    <property type="match status" value="1"/>
</dbReference>
<keyword evidence="2" id="KW-0408">Iron</keyword>
<evidence type="ECO:0000259" key="5">
    <source>
        <dbReference type="PROSITE" id="PS51384"/>
    </source>
</evidence>
<dbReference type="InterPro" id="IPR001433">
    <property type="entry name" value="OxRdtase_FAD/NAD-bd"/>
</dbReference>
<dbReference type="Gene3D" id="3.10.20.30">
    <property type="match status" value="1"/>
</dbReference>
<evidence type="ECO:0000256" key="1">
    <source>
        <dbReference type="ARBA" id="ARBA00001974"/>
    </source>
</evidence>
<dbReference type="CDD" id="cd00207">
    <property type="entry name" value="fer2"/>
    <property type="match status" value="1"/>
</dbReference>
<dbReference type="PROSITE" id="PS51384">
    <property type="entry name" value="FAD_FR"/>
    <property type="match status" value="1"/>
</dbReference>
<evidence type="ECO:0000256" key="2">
    <source>
        <dbReference type="ARBA" id="ARBA00022714"/>
    </source>
</evidence>
<name>A0ABQ6FE29_9RHOO</name>
<dbReference type="SUPFAM" id="SSF54292">
    <property type="entry name" value="2Fe-2S ferredoxin-like"/>
    <property type="match status" value="1"/>
</dbReference>
<dbReference type="InterPro" id="IPR017927">
    <property type="entry name" value="FAD-bd_FR_type"/>
</dbReference>
<dbReference type="PANTHER" id="PTHR47354:SF5">
    <property type="entry name" value="PROTEIN RFBI"/>
    <property type="match status" value="1"/>
</dbReference>
<comment type="cofactor">
    <cofactor evidence="3">
        <name>[2Fe-2S] cluster</name>
        <dbReference type="ChEBI" id="CHEBI:190135"/>
    </cofactor>
</comment>
<feature type="domain" description="2Fe-2S ferredoxin-type" evidence="4">
    <location>
        <begin position="24"/>
        <end position="117"/>
    </location>
</feature>
<dbReference type="InterPro" id="IPR012675">
    <property type="entry name" value="Beta-grasp_dom_sf"/>
</dbReference>
<dbReference type="Pfam" id="PF00175">
    <property type="entry name" value="NAD_binding_1"/>
    <property type="match status" value="1"/>
</dbReference>
<dbReference type="Proteomes" id="UP001157167">
    <property type="component" value="Unassembled WGS sequence"/>
</dbReference>
<dbReference type="SUPFAM" id="SSF52343">
    <property type="entry name" value="Ferredoxin reductase-like, C-terminal NADP-linked domain"/>
    <property type="match status" value="1"/>
</dbReference>
<dbReference type="CDD" id="cd06209">
    <property type="entry name" value="BenDO_FAD_NAD"/>
    <property type="match status" value="1"/>
</dbReference>
<comment type="caution">
    <text evidence="6">The sequence shown here is derived from an EMBL/GenBank/DDBJ whole genome shotgun (WGS) entry which is preliminary data.</text>
</comment>
<reference evidence="7" key="1">
    <citation type="journal article" date="2019" name="Int. J. Syst. Evol. Microbiol.">
        <title>The Global Catalogue of Microorganisms (GCM) 10K type strain sequencing project: providing services to taxonomists for standard genome sequencing and annotation.</title>
        <authorList>
            <consortium name="The Broad Institute Genomics Platform"/>
            <consortium name="The Broad Institute Genome Sequencing Center for Infectious Disease"/>
            <person name="Wu L."/>
            <person name="Ma J."/>
        </authorList>
    </citation>
    <scope>NUCLEOTIDE SEQUENCE [LARGE SCALE GENOMIC DNA]</scope>
    <source>
        <strain evidence="7">NBRC 102407</strain>
    </source>
</reference>
<dbReference type="Gene3D" id="3.40.50.80">
    <property type="entry name" value="Nucleotide-binding domain of ferredoxin-NADP reductase (FNR) module"/>
    <property type="match status" value="1"/>
</dbReference>
<evidence type="ECO:0000313" key="6">
    <source>
        <dbReference type="EMBL" id="GLT23559.1"/>
    </source>
</evidence>
<dbReference type="InterPro" id="IPR008333">
    <property type="entry name" value="Cbr1-like_FAD-bd_dom"/>
</dbReference>
<organism evidence="6 7">
    <name type="scientific">Zoogloea oryzae</name>
    <dbReference type="NCBI Taxonomy" id="310767"/>
    <lineage>
        <taxon>Bacteria</taxon>
        <taxon>Pseudomonadati</taxon>
        <taxon>Pseudomonadota</taxon>
        <taxon>Betaproteobacteria</taxon>
        <taxon>Rhodocyclales</taxon>
        <taxon>Zoogloeaceae</taxon>
        <taxon>Zoogloea</taxon>
    </lineage>
</organism>
<dbReference type="PROSITE" id="PS00197">
    <property type="entry name" value="2FE2S_FER_1"/>
    <property type="match status" value="1"/>
</dbReference>
<dbReference type="EMBL" id="BSPX01000052">
    <property type="protein sequence ID" value="GLT23559.1"/>
    <property type="molecule type" value="Genomic_DNA"/>
</dbReference>
<dbReference type="InterPro" id="IPR001709">
    <property type="entry name" value="Flavoprot_Pyr_Nucl_cyt_Rdtase"/>
</dbReference>
<dbReference type="InterPro" id="IPR001041">
    <property type="entry name" value="2Fe-2S_ferredoxin-type"/>
</dbReference>
<dbReference type="InterPro" id="IPR050415">
    <property type="entry name" value="MRET"/>
</dbReference>
<evidence type="ECO:0000256" key="3">
    <source>
        <dbReference type="ARBA" id="ARBA00034078"/>
    </source>
</evidence>
<feature type="domain" description="FAD-binding FR-type" evidence="5">
    <location>
        <begin position="124"/>
        <end position="222"/>
    </location>
</feature>
<keyword evidence="2" id="KW-0001">2Fe-2S</keyword>
<dbReference type="SUPFAM" id="SSF63380">
    <property type="entry name" value="Riboflavin synthase domain-like"/>
    <property type="match status" value="1"/>
</dbReference>
<dbReference type="PANTHER" id="PTHR47354">
    <property type="entry name" value="NADH OXIDOREDUCTASE HCR"/>
    <property type="match status" value="1"/>
</dbReference>
<accession>A0ABQ6FE29</accession>
<comment type="cofactor">
    <cofactor evidence="1">
        <name>FAD</name>
        <dbReference type="ChEBI" id="CHEBI:57692"/>
    </cofactor>
</comment>
<proteinExistence type="predicted"/>
<dbReference type="PRINTS" id="PR00410">
    <property type="entry name" value="PHEHYDRXLASE"/>
</dbReference>
<dbReference type="PRINTS" id="PR00371">
    <property type="entry name" value="FPNCR"/>
</dbReference>
<gene>
    <name evidence="6" type="primary">benC</name>
    <name evidence="6" type="ORF">GCM10007933_30260</name>
</gene>
<protein>
    <submittedName>
        <fullName evidence="6">NADH oxidase</fullName>
    </submittedName>
</protein>
<keyword evidence="7" id="KW-1185">Reference proteome</keyword>
<dbReference type="Pfam" id="PF00111">
    <property type="entry name" value="Fer2"/>
    <property type="match status" value="1"/>
</dbReference>
<sequence>MIDDGPPPGGPSTTLAEKDNSMPYNIALQFEDGVTRIIQCDADELVADAAYRAKINIPLDCRDGACGTCKCHCESGTYTQGVYIEDALTDEEASQGYILTCQMKPASDCVIRIPASSAACKTEVATHSATLTEIDRNSPTTVSFKLEADKAISFLPGQYVNLVVPGTQETRAYSFSSAPNQSGVSFLIRDVPNGLMSTFMRQKASTGDTMTFTGPFGSFYLRPIERPVLMLAGGTGLAPFLSMLLSLQNNPPAQPILLAYGVNTNDDLVELETLAVLKAAIPGFDFFTVVVDPASGHPKTGYVTDHLTPAQLHDGNVDVYVCGPPPMVEGVRKWMDGAGVTPNSFHFEKFSSSTAGAH</sequence>
<dbReference type="NCBIfam" id="NF040810">
    <property type="entry name" value="BenC"/>
    <property type="match status" value="1"/>
</dbReference>
<keyword evidence="2" id="KW-0411">Iron-sulfur</keyword>
<dbReference type="InterPro" id="IPR006058">
    <property type="entry name" value="2Fe2S_fd_BS"/>
</dbReference>
<evidence type="ECO:0000313" key="7">
    <source>
        <dbReference type="Proteomes" id="UP001157167"/>
    </source>
</evidence>
<evidence type="ECO:0000259" key="4">
    <source>
        <dbReference type="PROSITE" id="PS51085"/>
    </source>
</evidence>
<dbReference type="InterPro" id="IPR039261">
    <property type="entry name" value="FNR_nucleotide-bd"/>
</dbReference>
<dbReference type="InterPro" id="IPR047683">
    <property type="entry name" value="BenC-like_FAD_NAD-bd"/>
</dbReference>
<dbReference type="PROSITE" id="PS51085">
    <property type="entry name" value="2FE2S_FER_2"/>
    <property type="match status" value="1"/>
</dbReference>